<accession>A0A1H4KQM4</accession>
<evidence type="ECO:0000313" key="1">
    <source>
        <dbReference type="EMBL" id="SEB60526.1"/>
    </source>
</evidence>
<dbReference type="AlphaFoldDB" id="A0A1H4KQM4"/>
<reference evidence="1 2" key="1">
    <citation type="submission" date="2016-10" db="EMBL/GenBank/DDBJ databases">
        <authorList>
            <person name="de Groot N.N."/>
        </authorList>
    </citation>
    <scope>NUCLEOTIDE SEQUENCE [LARGE SCALE GENOMIC DNA]</scope>
    <source>
        <strain evidence="1 2">DSM 10495</strain>
    </source>
</reference>
<gene>
    <name evidence="1" type="ORF">SAMN04489745_0747</name>
</gene>
<dbReference type="STRING" id="156980.SAMN04489745_0747"/>
<evidence type="ECO:0000313" key="2">
    <source>
        <dbReference type="Proteomes" id="UP000182652"/>
    </source>
</evidence>
<keyword evidence="2" id="KW-1185">Reference proteome</keyword>
<dbReference type="Proteomes" id="UP000182652">
    <property type="component" value="Unassembled WGS sequence"/>
</dbReference>
<organism evidence="1 2">
    <name type="scientific">Arthrobacter woluwensis</name>
    <dbReference type="NCBI Taxonomy" id="156980"/>
    <lineage>
        <taxon>Bacteria</taxon>
        <taxon>Bacillati</taxon>
        <taxon>Actinomycetota</taxon>
        <taxon>Actinomycetes</taxon>
        <taxon>Micrococcales</taxon>
        <taxon>Micrococcaceae</taxon>
        <taxon>Arthrobacter</taxon>
    </lineage>
</organism>
<protein>
    <submittedName>
        <fullName evidence="1">Uncharacterized protein</fullName>
    </submittedName>
</protein>
<dbReference type="EMBL" id="FNSN01000003">
    <property type="protein sequence ID" value="SEB60526.1"/>
    <property type="molecule type" value="Genomic_DNA"/>
</dbReference>
<proteinExistence type="predicted"/>
<name>A0A1H4KQM4_9MICC</name>
<sequence length="156" mass="17417">MIINCVVRPRHSGRGPKGCPVCVEALLEAVAAHPSPWEAAERFAEEVQLAVVETLRRQRWWTVQDPTETARQLIFLQAARELAIAKAFLQDRRPEDYFPSHAAYLDFRAGEFQLPGYVFAADYYEMIALLSGFPLSLLVEPPLGLDGADELPPGIP</sequence>